<dbReference type="SUPFAM" id="SSF52540">
    <property type="entry name" value="P-loop containing nucleoside triphosphate hydrolases"/>
    <property type="match status" value="1"/>
</dbReference>
<keyword evidence="1" id="KW-0233">DNA recombination</keyword>
<dbReference type="GO" id="GO:0006281">
    <property type="term" value="P:DNA repair"/>
    <property type="evidence" value="ECO:0007669"/>
    <property type="project" value="UniProtKB-KW"/>
</dbReference>
<dbReference type="OrthoDB" id="1930718at2759"/>
<evidence type="ECO:0000259" key="2">
    <source>
        <dbReference type="Pfam" id="PF05970"/>
    </source>
</evidence>
<comment type="catalytic activity">
    <reaction evidence="1">
        <text>ATP + H2O = ADP + phosphate + H(+)</text>
        <dbReference type="Rhea" id="RHEA:13065"/>
        <dbReference type="ChEBI" id="CHEBI:15377"/>
        <dbReference type="ChEBI" id="CHEBI:15378"/>
        <dbReference type="ChEBI" id="CHEBI:30616"/>
        <dbReference type="ChEBI" id="CHEBI:43474"/>
        <dbReference type="ChEBI" id="CHEBI:456216"/>
        <dbReference type="EC" id="5.6.2.3"/>
    </reaction>
</comment>
<protein>
    <recommendedName>
        <fullName evidence="1">ATP-dependent DNA helicase</fullName>
        <ecNumber evidence="1">5.6.2.3</ecNumber>
    </recommendedName>
</protein>
<keyword evidence="1" id="KW-0547">Nucleotide-binding</keyword>
<comment type="cofactor">
    <cofactor evidence="1">
        <name>Mg(2+)</name>
        <dbReference type="ChEBI" id="CHEBI:18420"/>
    </cofactor>
</comment>
<dbReference type="Pfam" id="PF05970">
    <property type="entry name" value="PIF1"/>
    <property type="match status" value="1"/>
</dbReference>
<dbReference type="Proteomes" id="UP000634136">
    <property type="component" value="Unassembled WGS sequence"/>
</dbReference>
<organism evidence="3 4">
    <name type="scientific">Senna tora</name>
    <dbReference type="NCBI Taxonomy" id="362788"/>
    <lineage>
        <taxon>Eukaryota</taxon>
        <taxon>Viridiplantae</taxon>
        <taxon>Streptophyta</taxon>
        <taxon>Embryophyta</taxon>
        <taxon>Tracheophyta</taxon>
        <taxon>Spermatophyta</taxon>
        <taxon>Magnoliopsida</taxon>
        <taxon>eudicotyledons</taxon>
        <taxon>Gunneridae</taxon>
        <taxon>Pentapetalae</taxon>
        <taxon>rosids</taxon>
        <taxon>fabids</taxon>
        <taxon>Fabales</taxon>
        <taxon>Fabaceae</taxon>
        <taxon>Caesalpinioideae</taxon>
        <taxon>Cassia clade</taxon>
        <taxon>Senna</taxon>
    </lineage>
</organism>
<dbReference type="EC" id="5.6.2.3" evidence="1"/>
<evidence type="ECO:0000313" key="4">
    <source>
        <dbReference type="Proteomes" id="UP000634136"/>
    </source>
</evidence>
<dbReference type="PANTHER" id="PTHR10492:SF57">
    <property type="entry name" value="ATP-DEPENDENT DNA HELICASE"/>
    <property type="match status" value="1"/>
</dbReference>
<feature type="domain" description="DNA helicase Pif1-like DEAD-box helicase" evidence="2">
    <location>
        <begin position="28"/>
        <end position="141"/>
    </location>
</feature>
<accession>A0A834T085</accession>
<dbReference type="EMBL" id="JAAIUW010000010">
    <property type="protein sequence ID" value="KAF7812011.1"/>
    <property type="molecule type" value="Genomic_DNA"/>
</dbReference>
<dbReference type="InterPro" id="IPR010285">
    <property type="entry name" value="DNA_helicase_pif1-like_DEAD"/>
</dbReference>
<dbReference type="AlphaFoldDB" id="A0A834T085"/>
<dbReference type="GO" id="GO:0005524">
    <property type="term" value="F:ATP binding"/>
    <property type="evidence" value="ECO:0007669"/>
    <property type="project" value="UniProtKB-KW"/>
</dbReference>
<keyword evidence="1" id="KW-0378">Hydrolase</keyword>
<keyword evidence="4" id="KW-1185">Reference proteome</keyword>
<dbReference type="Gene3D" id="3.40.50.300">
    <property type="entry name" value="P-loop containing nucleotide triphosphate hydrolases"/>
    <property type="match status" value="1"/>
</dbReference>
<keyword evidence="1 3" id="KW-0347">Helicase</keyword>
<sequence length="230" mass="25674">MDPKSRRNNMLPEPVQTIINNGTRNLGSDLGNLSIHTKLIIWDEAPMAHRYCFEALDKTLRDICGRKNAEAQSKPFGGKVVVFGGDFRQILPVIPRGSRQDIVLTLKKNMRLGKGADEAENWAISEFADWILKIGDGDIGDAINDEEKQVTIPDDILLQTGNDPFQSIVNSTYPSFTENYLNHEYIRDRAILAPTLDDVASINDYMLSLLPGEESKYLSSDSISNQDSDS</sequence>
<dbReference type="GO" id="GO:0043139">
    <property type="term" value="F:5'-3' DNA helicase activity"/>
    <property type="evidence" value="ECO:0007669"/>
    <property type="project" value="UniProtKB-EC"/>
</dbReference>
<comment type="similarity">
    <text evidence="1">Belongs to the helicase family.</text>
</comment>
<dbReference type="InterPro" id="IPR027417">
    <property type="entry name" value="P-loop_NTPase"/>
</dbReference>
<reference evidence="3" key="1">
    <citation type="submission" date="2020-09" db="EMBL/GenBank/DDBJ databases">
        <title>Genome-Enabled Discovery of Anthraquinone Biosynthesis in Senna tora.</title>
        <authorList>
            <person name="Kang S.-H."/>
            <person name="Pandey R.P."/>
            <person name="Lee C.-M."/>
            <person name="Sim J.-S."/>
            <person name="Jeong J.-T."/>
            <person name="Choi B.-S."/>
            <person name="Jung M."/>
            <person name="Ginzburg D."/>
            <person name="Zhao K."/>
            <person name="Won S.Y."/>
            <person name="Oh T.-J."/>
            <person name="Yu Y."/>
            <person name="Kim N.-H."/>
            <person name="Lee O.R."/>
            <person name="Lee T.-H."/>
            <person name="Bashyal P."/>
            <person name="Kim T.-S."/>
            <person name="Lee W.-H."/>
            <person name="Kawkins C."/>
            <person name="Kim C.-K."/>
            <person name="Kim J.S."/>
            <person name="Ahn B.O."/>
            <person name="Rhee S.Y."/>
            <person name="Sohng J.K."/>
        </authorList>
    </citation>
    <scope>NUCLEOTIDE SEQUENCE</scope>
    <source>
        <tissue evidence="3">Leaf</tissue>
    </source>
</reference>
<keyword evidence="1" id="KW-0234">DNA repair</keyword>
<evidence type="ECO:0000256" key="1">
    <source>
        <dbReference type="RuleBase" id="RU363044"/>
    </source>
</evidence>
<dbReference type="PANTHER" id="PTHR10492">
    <property type="match status" value="1"/>
</dbReference>
<keyword evidence="1" id="KW-0227">DNA damage</keyword>
<proteinExistence type="inferred from homology"/>
<comment type="caution">
    <text evidence="3">The sequence shown here is derived from an EMBL/GenBank/DDBJ whole genome shotgun (WGS) entry which is preliminary data.</text>
</comment>
<gene>
    <name evidence="3" type="ORF">G2W53_032987</name>
</gene>
<keyword evidence="1" id="KW-0067">ATP-binding</keyword>
<dbReference type="GO" id="GO:0016787">
    <property type="term" value="F:hydrolase activity"/>
    <property type="evidence" value="ECO:0007669"/>
    <property type="project" value="UniProtKB-KW"/>
</dbReference>
<name>A0A834T085_9FABA</name>
<dbReference type="GO" id="GO:0000723">
    <property type="term" value="P:telomere maintenance"/>
    <property type="evidence" value="ECO:0007669"/>
    <property type="project" value="InterPro"/>
</dbReference>
<evidence type="ECO:0000313" key="3">
    <source>
        <dbReference type="EMBL" id="KAF7812011.1"/>
    </source>
</evidence>
<dbReference type="GO" id="GO:0006310">
    <property type="term" value="P:DNA recombination"/>
    <property type="evidence" value="ECO:0007669"/>
    <property type="project" value="UniProtKB-KW"/>
</dbReference>